<proteinExistence type="inferred from homology"/>
<dbReference type="Proteomes" id="UP000514713">
    <property type="component" value="Chromosome"/>
</dbReference>
<evidence type="ECO:0000256" key="2">
    <source>
        <dbReference type="ARBA" id="ARBA00022649"/>
    </source>
</evidence>
<dbReference type="Gene3D" id="3.30.2310.20">
    <property type="entry name" value="RelE-like"/>
    <property type="match status" value="1"/>
</dbReference>
<evidence type="ECO:0000256" key="3">
    <source>
        <dbReference type="PIRNR" id="PIRNR029218"/>
    </source>
</evidence>
<comment type="similarity">
    <text evidence="1 3">Belongs to the RelE toxin family.</text>
</comment>
<dbReference type="RefSeq" id="WP_181932413.1">
    <property type="nucleotide sequence ID" value="NZ_CP054698.1"/>
</dbReference>
<dbReference type="InterPro" id="IPR007712">
    <property type="entry name" value="RelE/ParE_toxin"/>
</dbReference>
<evidence type="ECO:0000313" key="5">
    <source>
        <dbReference type="Proteomes" id="UP000514713"/>
    </source>
</evidence>
<protein>
    <recommendedName>
        <fullName evidence="3">Toxin</fullName>
    </recommendedName>
</protein>
<dbReference type="InterPro" id="IPR028344">
    <property type="entry name" value="ParE1/4"/>
</dbReference>
<dbReference type="Pfam" id="PF05016">
    <property type="entry name" value="ParE_toxin"/>
    <property type="match status" value="1"/>
</dbReference>
<organism evidence="4 5">
    <name type="scientific">Nostoc edaphicum CCNP1411</name>
    <dbReference type="NCBI Taxonomy" id="1472755"/>
    <lineage>
        <taxon>Bacteria</taxon>
        <taxon>Bacillati</taxon>
        <taxon>Cyanobacteriota</taxon>
        <taxon>Cyanophyceae</taxon>
        <taxon>Nostocales</taxon>
        <taxon>Nostocaceae</taxon>
        <taxon>Nostoc</taxon>
    </lineage>
</organism>
<gene>
    <name evidence="4" type="ORF">HUN01_18110</name>
</gene>
<dbReference type="InterPro" id="IPR035093">
    <property type="entry name" value="RelE/ParE_toxin_dom_sf"/>
</dbReference>
<dbReference type="EMBL" id="CP054698">
    <property type="protein sequence ID" value="QMS89400.1"/>
    <property type="molecule type" value="Genomic_DNA"/>
</dbReference>
<dbReference type="AlphaFoldDB" id="A0A7D7QNE9"/>
<accession>A0A7D7QNE9</accession>
<keyword evidence="5" id="KW-1185">Reference proteome</keyword>
<dbReference type="InterPro" id="IPR051803">
    <property type="entry name" value="TA_system_RelE-like_toxin"/>
</dbReference>
<evidence type="ECO:0000313" key="4">
    <source>
        <dbReference type="EMBL" id="QMS89400.1"/>
    </source>
</evidence>
<keyword evidence="2" id="KW-1277">Toxin-antitoxin system</keyword>
<evidence type="ECO:0000256" key="1">
    <source>
        <dbReference type="ARBA" id="ARBA00006226"/>
    </source>
</evidence>
<name>A0A7D7QNE9_9NOSO</name>
<reference evidence="5" key="1">
    <citation type="submission" date="2020-06" db="EMBL/GenBank/DDBJ databases">
        <title>Nostoc edaphicum CCNP1411 genome.</title>
        <authorList>
            <person name="Fidor A."/>
            <person name="Grabski M."/>
            <person name="Gawor J."/>
            <person name="Gromadka R."/>
            <person name="Wegrzyn G."/>
            <person name="Mazur-Marzec H."/>
        </authorList>
    </citation>
    <scope>NUCLEOTIDE SEQUENCE [LARGE SCALE GENOMIC DNA]</scope>
    <source>
        <strain evidence="5">CCNP1411</strain>
    </source>
</reference>
<dbReference type="KEGG" id="ned:HUN01_18110"/>
<dbReference type="PANTHER" id="PTHR33755:SF9">
    <property type="entry name" value="TOXIN PARE1"/>
    <property type="match status" value="1"/>
</dbReference>
<dbReference type="PIRSF" id="PIRSF029218">
    <property type="entry name" value="ParE"/>
    <property type="match status" value="1"/>
</dbReference>
<dbReference type="PANTHER" id="PTHR33755">
    <property type="entry name" value="TOXIN PARE1-RELATED"/>
    <property type="match status" value="1"/>
</dbReference>
<sequence length="99" mass="11928">MSAFRLTELATQDLLSIGRYTQKTWGTEQRNRYLAILDDCFHLLAQERHRGRTCDDIRSGYRNYHIGRHLIFYQETTETIDIIRILHDRMDVESYFNED</sequence>